<comment type="caution">
    <text evidence="1">The sequence shown here is derived from an EMBL/GenBank/DDBJ whole genome shotgun (WGS) entry which is preliminary data.</text>
</comment>
<organism evidence="1 2">
    <name type="scientific">Blastopirellula marina DSM 3645</name>
    <dbReference type="NCBI Taxonomy" id="314230"/>
    <lineage>
        <taxon>Bacteria</taxon>
        <taxon>Pseudomonadati</taxon>
        <taxon>Planctomycetota</taxon>
        <taxon>Planctomycetia</taxon>
        <taxon>Pirellulales</taxon>
        <taxon>Pirellulaceae</taxon>
        <taxon>Blastopirellula</taxon>
    </lineage>
</organism>
<dbReference type="STRING" id="314230.DSM3645_01445"/>
<evidence type="ECO:0008006" key="3">
    <source>
        <dbReference type="Google" id="ProtNLM"/>
    </source>
</evidence>
<accession>A3ZN08</accession>
<evidence type="ECO:0000313" key="1">
    <source>
        <dbReference type="EMBL" id="EAQ82337.1"/>
    </source>
</evidence>
<dbReference type="EMBL" id="AANZ01000002">
    <property type="protein sequence ID" value="EAQ82337.1"/>
    <property type="molecule type" value="Genomic_DNA"/>
</dbReference>
<proteinExistence type="predicted"/>
<reference evidence="1 2" key="1">
    <citation type="submission" date="2006-02" db="EMBL/GenBank/DDBJ databases">
        <authorList>
            <person name="Amann R."/>
            <person name="Ferriera S."/>
            <person name="Johnson J."/>
            <person name="Kravitz S."/>
            <person name="Halpern A."/>
            <person name="Remington K."/>
            <person name="Beeson K."/>
            <person name="Tran B."/>
            <person name="Rogers Y.-H."/>
            <person name="Friedman R."/>
            <person name="Venter J.C."/>
        </authorList>
    </citation>
    <scope>NUCLEOTIDE SEQUENCE [LARGE SCALE GENOMIC DNA]</scope>
    <source>
        <strain evidence="1 2">DSM 3645</strain>
    </source>
</reference>
<evidence type="ECO:0000313" key="2">
    <source>
        <dbReference type="Proteomes" id="UP000004358"/>
    </source>
</evidence>
<dbReference type="Proteomes" id="UP000004358">
    <property type="component" value="Unassembled WGS sequence"/>
</dbReference>
<dbReference type="HOGENOM" id="CLU_1507814_0_0_0"/>
<name>A3ZN08_9BACT</name>
<dbReference type="AlphaFoldDB" id="A3ZN08"/>
<sequence>MTRQCTGVAVRAESEINVAGGNPVNVGVRRGRIGMPLVDFDTFTVEAPDGWSDFTEEVEAEDPLYTLAHEDGVGALQFSLALYTAGRVPDPSPAELLDMVKEFGQKKRLGKATALVSESGPPVLAAGSFAWDEDFLRVWQVSDGRNFAFITYTCERQDAGQELATCEQIVRSIEFGRA</sequence>
<gene>
    <name evidence="1" type="ORF">DSM3645_01445</name>
</gene>
<protein>
    <recommendedName>
        <fullName evidence="3">DUF3805 domain-containing protein</fullName>
    </recommendedName>
</protein>